<dbReference type="AlphaFoldDB" id="A0A6I8MGB5"/>
<proteinExistence type="predicted"/>
<evidence type="ECO:0000313" key="2">
    <source>
        <dbReference type="EMBL" id="VZH84521.1"/>
    </source>
</evidence>
<evidence type="ECO:0000313" key="3">
    <source>
        <dbReference type="Proteomes" id="UP000423525"/>
    </source>
</evidence>
<gene>
    <name evidence="2" type="ORF">FRC0190_00537</name>
</gene>
<dbReference type="KEGG" id="crf:FRC0190_00537"/>
<protein>
    <submittedName>
        <fullName evidence="2">ABC transporter</fullName>
    </submittedName>
</protein>
<accession>A0A6I8MGB5</accession>
<reference evidence="2 3" key="1">
    <citation type="submission" date="2019-11" db="EMBL/GenBank/DDBJ databases">
        <authorList>
            <person name="Brisse S."/>
        </authorList>
    </citation>
    <scope>NUCLEOTIDE SEQUENCE [LARGE SCALE GENOMIC DNA]</scope>
    <source>
        <strain evidence="2">FRC0190</strain>
    </source>
</reference>
<dbReference type="RefSeq" id="WP_155871695.1">
    <property type="nucleotide sequence ID" value="NZ_CP168248.1"/>
</dbReference>
<feature type="transmembrane region" description="Helical" evidence="1">
    <location>
        <begin position="133"/>
        <end position="152"/>
    </location>
</feature>
<feature type="transmembrane region" description="Helical" evidence="1">
    <location>
        <begin position="218"/>
        <end position="239"/>
    </location>
</feature>
<feature type="transmembrane region" description="Helical" evidence="1">
    <location>
        <begin position="158"/>
        <end position="176"/>
    </location>
</feature>
<name>A0A6I8MGB5_9CORY</name>
<keyword evidence="1" id="KW-0472">Membrane</keyword>
<keyword evidence="1" id="KW-1133">Transmembrane helix</keyword>
<keyword evidence="1" id="KW-0812">Transmembrane</keyword>
<dbReference type="EMBL" id="LR738855">
    <property type="protein sequence ID" value="VZH84521.1"/>
    <property type="molecule type" value="Genomic_DNA"/>
</dbReference>
<feature type="transmembrane region" description="Helical" evidence="1">
    <location>
        <begin position="183"/>
        <end position="206"/>
    </location>
</feature>
<evidence type="ECO:0000256" key="1">
    <source>
        <dbReference type="SAM" id="Phobius"/>
    </source>
</evidence>
<feature type="transmembrane region" description="Helical" evidence="1">
    <location>
        <begin position="7"/>
        <end position="26"/>
    </location>
</feature>
<dbReference type="Proteomes" id="UP000423525">
    <property type="component" value="Chromosome"/>
</dbReference>
<feature type="transmembrane region" description="Helical" evidence="1">
    <location>
        <begin position="46"/>
        <end position="70"/>
    </location>
</feature>
<organism evidence="2 3">
    <name type="scientific">Corynebacterium rouxii</name>
    <dbReference type="NCBI Taxonomy" id="2719119"/>
    <lineage>
        <taxon>Bacteria</taxon>
        <taxon>Bacillati</taxon>
        <taxon>Actinomycetota</taxon>
        <taxon>Actinomycetes</taxon>
        <taxon>Mycobacteriales</taxon>
        <taxon>Corynebacteriaceae</taxon>
        <taxon>Corynebacterium</taxon>
    </lineage>
</organism>
<sequence>METKGKGLSLTGLAVIALVLLALGMLGNVVVQPTHDGYLDASLGKLTVGMLLETVSWAAAPIVCWLLVVLIKREVPFVGWGLVAIAALSEVPHDYLTHQTLWTAESQNPAWALLVAWIVIQALQRLPQSQLRIPLAVAVVFAALIWIFAFGLGLRLGVVPLGFGYLAFTLVFYALWGSENRMMFSAGGVGAAMFITPALGVVVLHYRRPLTETLDPLPPAGFAVAYPVLLAIAAVLSAVI</sequence>